<dbReference type="Proteomes" id="UP001244207">
    <property type="component" value="Unassembled WGS sequence"/>
</dbReference>
<dbReference type="InterPro" id="IPR036390">
    <property type="entry name" value="WH_DNA-bd_sf"/>
</dbReference>
<dbReference type="PROSITE" id="PS51683">
    <property type="entry name" value="SAM_OMT_II"/>
    <property type="match status" value="1"/>
</dbReference>
<dbReference type="PANTHER" id="PTHR43712">
    <property type="entry name" value="PUTATIVE (AFU_ORTHOLOGUE AFUA_4G14580)-RELATED"/>
    <property type="match status" value="1"/>
</dbReference>
<dbReference type="RefSeq" id="XP_060368390.1">
    <property type="nucleotide sequence ID" value="XM_060512800.1"/>
</dbReference>
<evidence type="ECO:0000256" key="4">
    <source>
        <dbReference type="PIRSR" id="PIRSR005739-1"/>
    </source>
</evidence>
<dbReference type="GO" id="GO:0032259">
    <property type="term" value="P:methylation"/>
    <property type="evidence" value="ECO:0007669"/>
    <property type="project" value="UniProtKB-KW"/>
</dbReference>
<dbReference type="PIRSF" id="PIRSF005739">
    <property type="entry name" value="O-mtase"/>
    <property type="match status" value="1"/>
</dbReference>
<keyword evidence="2" id="KW-0808">Transferase</keyword>
<keyword evidence="1 6" id="KW-0489">Methyltransferase</keyword>
<dbReference type="GO" id="GO:0008171">
    <property type="term" value="F:O-methyltransferase activity"/>
    <property type="evidence" value="ECO:0007669"/>
    <property type="project" value="InterPro"/>
</dbReference>
<sequence length="409" mass="46105">MNSKDEKEGASEDGSRTKLTAASFLGRIQDVTSSSFGSEDERMQVLLGTYALMTRLESPWETLVRICMTQPALGATLKILKDLQLFEKWQARNGEQMTSCQLAELLGGTCDPALLYRFLRLMASNHLLEETSVGVFRPTSFGVAITAPIFDSLIHSFNDTILPMYAKMPEYFSKTNYINPQDSSNTVFQYAQRWDGNLWSYYQAHPKQQEQFNVIQQTISGLHPPWTELFPAETLTEGDDPQVPLLVDIGGSTGHDVLKLHSIYPETASRLYLEDLESVVEQAVLPEGVNKVPYDFFTAQPIKDATGAKAYLMHSILHDWSDAPARKILEMQKEAMTPGFSRLLIHDNIFETALAHPQTTAFDIQMMAMVAGQERTEDQWRELINSAGLHVVRIWRLKSAVHSVIEVLR</sequence>
<dbReference type="PANTHER" id="PTHR43712:SF17">
    <property type="entry name" value="O-METHYLTRANSFERASE"/>
    <property type="match status" value="1"/>
</dbReference>
<dbReference type="SUPFAM" id="SSF46785">
    <property type="entry name" value="Winged helix' DNA-binding domain"/>
    <property type="match status" value="1"/>
</dbReference>
<dbReference type="Pfam" id="PF00891">
    <property type="entry name" value="Methyltransf_2"/>
    <property type="match status" value="1"/>
</dbReference>
<gene>
    <name evidence="6" type="ORF">BDZ83DRAFT_728210</name>
</gene>
<keyword evidence="7" id="KW-1185">Reference proteome</keyword>
<organism evidence="6 7">
    <name type="scientific">Glomerella acutata</name>
    <name type="common">Colletotrichum acutatum</name>
    <dbReference type="NCBI Taxonomy" id="27357"/>
    <lineage>
        <taxon>Eukaryota</taxon>
        <taxon>Fungi</taxon>
        <taxon>Dikarya</taxon>
        <taxon>Ascomycota</taxon>
        <taxon>Pezizomycotina</taxon>
        <taxon>Sordariomycetes</taxon>
        <taxon>Hypocreomycetidae</taxon>
        <taxon>Glomerellales</taxon>
        <taxon>Glomerellaceae</taxon>
        <taxon>Colletotrichum</taxon>
        <taxon>Colletotrichum acutatum species complex</taxon>
    </lineage>
</organism>
<dbReference type="InterPro" id="IPR029063">
    <property type="entry name" value="SAM-dependent_MTases_sf"/>
</dbReference>
<feature type="active site" description="Proton acceptor" evidence="4">
    <location>
        <position position="318"/>
    </location>
</feature>
<evidence type="ECO:0000313" key="6">
    <source>
        <dbReference type="EMBL" id="KAK1728335.1"/>
    </source>
</evidence>
<proteinExistence type="predicted"/>
<dbReference type="InterPro" id="IPR036388">
    <property type="entry name" value="WH-like_DNA-bd_sf"/>
</dbReference>
<dbReference type="Gene3D" id="1.10.10.10">
    <property type="entry name" value="Winged helix-like DNA-binding domain superfamily/Winged helix DNA-binding domain"/>
    <property type="match status" value="1"/>
</dbReference>
<dbReference type="SUPFAM" id="SSF53335">
    <property type="entry name" value="S-adenosyl-L-methionine-dependent methyltransferases"/>
    <property type="match status" value="1"/>
</dbReference>
<dbReference type="InterPro" id="IPR001077">
    <property type="entry name" value="COMT_C"/>
</dbReference>
<evidence type="ECO:0000313" key="7">
    <source>
        <dbReference type="Proteomes" id="UP001244207"/>
    </source>
</evidence>
<reference evidence="6" key="1">
    <citation type="submission" date="2021-12" db="EMBL/GenBank/DDBJ databases">
        <title>Comparative genomics, transcriptomics and evolutionary studies reveal genomic signatures of adaptation to plant cell wall in hemibiotrophic fungi.</title>
        <authorList>
            <consortium name="DOE Joint Genome Institute"/>
            <person name="Baroncelli R."/>
            <person name="Diaz J.F."/>
            <person name="Benocci T."/>
            <person name="Peng M."/>
            <person name="Battaglia E."/>
            <person name="Haridas S."/>
            <person name="Andreopoulos W."/>
            <person name="Labutti K."/>
            <person name="Pangilinan J."/>
            <person name="Floch G.L."/>
            <person name="Makela M.R."/>
            <person name="Henrissat B."/>
            <person name="Grigoriev I.V."/>
            <person name="Crouch J.A."/>
            <person name="De Vries R.P."/>
            <person name="Sukno S.A."/>
            <person name="Thon M.R."/>
        </authorList>
    </citation>
    <scope>NUCLEOTIDE SEQUENCE</scope>
    <source>
        <strain evidence="6">CBS 112980</strain>
    </source>
</reference>
<comment type="caution">
    <text evidence="6">The sequence shown here is derived from an EMBL/GenBank/DDBJ whole genome shotgun (WGS) entry which is preliminary data.</text>
</comment>
<dbReference type="EMBL" id="JAHMHS010000018">
    <property type="protein sequence ID" value="KAK1728335.1"/>
    <property type="molecule type" value="Genomic_DNA"/>
</dbReference>
<keyword evidence="3" id="KW-0949">S-adenosyl-L-methionine</keyword>
<evidence type="ECO:0000256" key="1">
    <source>
        <dbReference type="ARBA" id="ARBA00022603"/>
    </source>
</evidence>
<evidence type="ECO:0000256" key="2">
    <source>
        <dbReference type="ARBA" id="ARBA00022679"/>
    </source>
</evidence>
<name>A0AAD8UXK3_GLOAC</name>
<accession>A0AAD8UXK3</accession>
<protein>
    <submittedName>
        <fullName evidence="6">S-adenosyl-L-methionine-dependent methyltransferase</fullName>
    </submittedName>
</protein>
<evidence type="ECO:0000259" key="5">
    <source>
        <dbReference type="Pfam" id="PF00891"/>
    </source>
</evidence>
<dbReference type="AlphaFoldDB" id="A0AAD8UXK3"/>
<dbReference type="InterPro" id="IPR016461">
    <property type="entry name" value="COMT-like"/>
</dbReference>
<evidence type="ECO:0000256" key="3">
    <source>
        <dbReference type="ARBA" id="ARBA00022691"/>
    </source>
</evidence>
<feature type="domain" description="O-methyltransferase C-terminal" evidence="5">
    <location>
        <begin position="192"/>
        <end position="389"/>
    </location>
</feature>
<dbReference type="GeneID" id="85396698"/>
<dbReference type="Gene3D" id="3.40.50.150">
    <property type="entry name" value="Vaccinia Virus protein VP39"/>
    <property type="match status" value="1"/>
</dbReference>